<dbReference type="Proteomes" id="UP000238274">
    <property type="component" value="Unassembled WGS sequence"/>
</dbReference>
<dbReference type="EMBL" id="PKSM01000198">
    <property type="protein sequence ID" value="POW03429.1"/>
    <property type="molecule type" value="Genomic_DNA"/>
</dbReference>
<reference evidence="2 3" key="1">
    <citation type="submission" date="2017-12" db="EMBL/GenBank/DDBJ databases">
        <title>Gene loss provides genomic basis for host adaptation in cereal stripe rust fungi.</title>
        <authorList>
            <person name="Xia C."/>
        </authorList>
    </citation>
    <scope>NUCLEOTIDE SEQUENCE [LARGE SCALE GENOMIC DNA]</scope>
    <source>
        <strain evidence="2 3">93TX-2</strain>
    </source>
</reference>
<evidence type="ECO:0008006" key="4">
    <source>
        <dbReference type="Google" id="ProtNLM"/>
    </source>
</evidence>
<keyword evidence="3" id="KW-1185">Reference proteome</keyword>
<feature type="compositionally biased region" description="Polar residues" evidence="1">
    <location>
        <begin position="30"/>
        <end position="41"/>
    </location>
</feature>
<dbReference type="SUPFAM" id="SSF46689">
    <property type="entry name" value="Homeodomain-like"/>
    <property type="match status" value="1"/>
</dbReference>
<evidence type="ECO:0000313" key="2">
    <source>
        <dbReference type="EMBL" id="POW03429.1"/>
    </source>
</evidence>
<dbReference type="VEuPathDB" id="FungiDB:PSTT_14192"/>
<reference evidence="3" key="2">
    <citation type="journal article" date="2018" name="BMC Genomics">
        <title>Genomic insights into host adaptation between the wheat stripe rust pathogen (Puccinia striiformis f. sp. tritici) and the barley stripe rust pathogen (Puccinia striiformis f. sp. hordei).</title>
        <authorList>
            <person name="Xia C."/>
            <person name="Wang M."/>
            <person name="Yin C."/>
            <person name="Cornejo O.E."/>
            <person name="Hulbert S.H."/>
            <person name="Chen X."/>
        </authorList>
    </citation>
    <scope>NUCLEOTIDE SEQUENCE [LARGE SCALE GENOMIC DNA]</scope>
    <source>
        <strain evidence="3">93TX-2</strain>
    </source>
</reference>
<dbReference type="Gene3D" id="3.30.420.10">
    <property type="entry name" value="Ribonuclease H-like superfamily/Ribonuclease H"/>
    <property type="match status" value="1"/>
</dbReference>
<dbReference type="AlphaFoldDB" id="A0A2S4V1M4"/>
<feature type="region of interest" description="Disordered" evidence="1">
    <location>
        <begin position="94"/>
        <end position="127"/>
    </location>
</feature>
<feature type="region of interest" description="Disordered" evidence="1">
    <location>
        <begin position="1"/>
        <end position="78"/>
    </location>
</feature>
<comment type="caution">
    <text evidence="2">The sequence shown here is derived from an EMBL/GenBank/DDBJ whole genome shotgun (WGS) entry which is preliminary data.</text>
</comment>
<dbReference type="InterPro" id="IPR009057">
    <property type="entry name" value="Homeodomain-like_sf"/>
</dbReference>
<evidence type="ECO:0000256" key="1">
    <source>
        <dbReference type="SAM" id="MobiDB-lite"/>
    </source>
</evidence>
<reference evidence="3" key="3">
    <citation type="journal article" date="2018" name="Mol. Plant Microbe Interact.">
        <title>Genome sequence resources for the wheat stripe rust pathogen (Puccinia striiformis f. sp. tritici) and the barley stripe rust pathogen (Puccinia striiformis f. sp. hordei).</title>
        <authorList>
            <person name="Xia C."/>
            <person name="Wang M."/>
            <person name="Yin C."/>
            <person name="Cornejo O.E."/>
            <person name="Hulbert S.H."/>
            <person name="Chen X."/>
        </authorList>
    </citation>
    <scope>NUCLEOTIDE SEQUENCE [LARGE SCALE GENOMIC DNA]</scope>
    <source>
        <strain evidence="3">93TX-2</strain>
    </source>
</reference>
<name>A0A2S4V1M4_9BASI</name>
<evidence type="ECO:0000313" key="3">
    <source>
        <dbReference type="Proteomes" id="UP000238274"/>
    </source>
</evidence>
<dbReference type="VEuPathDB" id="FungiDB:PSHT_11708"/>
<dbReference type="InterPro" id="IPR036397">
    <property type="entry name" value="RNaseH_sf"/>
</dbReference>
<gene>
    <name evidence="2" type="ORF">PSHT_11708</name>
</gene>
<dbReference type="GO" id="GO:0003676">
    <property type="term" value="F:nucleic acid binding"/>
    <property type="evidence" value="ECO:0007669"/>
    <property type="project" value="InterPro"/>
</dbReference>
<feature type="compositionally biased region" description="Basic and acidic residues" evidence="1">
    <location>
        <begin position="67"/>
        <end position="78"/>
    </location>
</feature>
<feature type="compositionally biased region" description="Polar residues" evidence="1">
    <location>
        <begin position="94"/>
        <end position="108"/>
    </location>
</feature>
<dbReference type="OrthoDB" id="2498125at2759"/>
<proteinExistence type="predicted"/>
<protein>
    <recommendedName>
        <fullName evidence="4">Tc1-like transposase DDE domain-containing protein</fullName>
    </recommendedName>
</protein>
<organism evidence="2 3">
    <name type="scientific">Puccinia striiformis</name>
    <dbReference type="NCBI Taxonomy" id="27350"/>
    <lineage>
        <taxon>Eukaryota</taxon>
        <taxon>Fungi</taxon>
        <taxon>Dikarya</taxon>
        <taxon>Basidiomycota</taxon>
        <taxon>Pucciniomycotina</taxon>
        <taxon>Pucciniomycetes</taxon>
        <taxon>Pucciniales</taxon>
        <taxon>Pucciniaceae</taxon>
        <taxon>Puccinia</taxon>
    </lineage>
</organism>
<accession>A0A2S4V1M4</accession>
<sequence>MVTKSDKTSDNQGTEGHSQRTDNPGEAAESQINSRPTNCSQDEIGRRPSQHPNRWGTGYQRTSRVISPKDSRLSEALKEEQSKLERLEALERTLQTFSQPQSNISLESQTEEDPNNNGGGGPKRKAYQAVRPEVKELVIQNVFDKGMTQRKVSESFGLSERTVRRIIKAEKNIHSGQEPVPKRRRGAKTKLTGEIMTELLFKLERQPTMTLSDMKRYVSDVHSVTCTPQSISRMLSSMDVNWKTTVEIPAHWNQLNILQERHDFVVRRAIDVDKELIYVGDTGFDLNFNRSQDPSCSDQGATLSLVPRTSQATLIGAMTTNGYVYHEIINPDGKRVTGLTRADYEEFLVRLTEKVDTKRSVVIVERSKLTQSDDIAPLDGRLGVHYKEPDSLELLLNTTTHHPTLLDHNIPKIEIDYLPPCSAFLSPLEISFVDLKNHVKDLNEPPIQERNQLILRINHAIHSLFGLPKPQNLFNFIAKEIYPNCFNMVPISGPIIKHPDCPNRTIHPQ</sequence>